<feature type="compositionally biased region" description="Polar residues" evidence="1">
    <location>
        <begin position="239"/>
        <end position="255"/>
    </location>
</feature>
<dbReference type="AlphaFoldDB" id="A0A6G1K851"/>
<feature type="region of interest" description="Disordered" evidence="1">
    <location>
        <begin position="209"/>
        <end position="292"/>
    </location>
</feature>
<evidence type="ECO:0000313" key="2">
    <source>
        <dbReference type="EMBL" id="KAF2708621.1"/>
    </source>
</evidence>
<gene>
    <name evidence="2" type="ORF">K504DRAFT_432991</name>
</gene>
<proteinExistence type="predicted"/>
<reference evidence="2" key="1">
    <citation type="journal article" date="2020" name="Stud. Mycol.">
        <title>101 Dothideomycetes genomes: a test case for predicting lifestyles and emergence of pathogens.</title>
        <authorList>
            <person name="Haridas S."/>
            <person name="Albert R."/>
            <person name="Binder M."/>
            <person name="Bloem J."/>
            <person name="Labutti K."/>
            <person name="Salamov A."/>
            <person name="Andreopoulos B."/>
            <person name="Baker S."/>
            <person name="Barry K."/>
            <person name="Bills G."/>
            <person name="Bluhm B."/>
            <person name="Cannon C."/>
            <person name="Castanera R."/>
            <person name="Culley D."/>
            <person name="Daum C."/>
            <person name="Ezra D."/>
            <person name="Gonzalez J."/>
            <person name="Henrissat B."/>
            <person name="Kuo A."/>
            <person name="Liang C."/>
            <person name="Lipzen A."/>
            <person name="Lutzoni F."/>
            <person name="Magnuson J."/>
            <person name="Mondo S."/>
            <person name="Nolan M."/>
            <person name="Ohm R."/>
            <person name="Pangilinan J."/>
            <person name="Park H.-J."/>
            <person name="Ramirez L."/>
            <person name="Alfaro M."/>
            <person name="Sun H."/>
            <person name="Tritt A."/>
            <person name="Yoshinaga Y."/>
            <person name="Zwiers L.-H."/>
            <person name="Turgeon B."/>
            <person name="Goodwin S."/>
            <person name="Spatafora J."/>
            <person name="Crous P."/>
            <person name="Grigoriev I."/>
        </authorList>
    </citation>
    <scope>NUCLEOTIDE SEQUENCE</scope>
    <source>
        <strain evidence="2">CBS 279.74</strain>
    </source>
</reference>
<keyword evidence="3" id="KW-1185">Reference proteome</keyword>
<feature type="compositionally biased region" description="Basic and acidic residues" evidence="1">
    <location>
        <begin position="256"/>
        <end position="267"/>
    </location>
</feature>
<evidence type="ECO:0000256" key="1">
    <source>
        <dbReference type="SAM" id="MobiDB-lite"/>
    </source>
</evidence>
<evidence type="ECO:0000313" key="3">
    <source>
        <dbReference type="Proteomes" id="UP000799428"/>
    </source>
</evidence>
<protein>
    <submittedName>
        <fullName evidence="2">Uncharacterized protein</fullName>
    </submittedName>
</protein>
<accession>A0A6G1K851</accession>
<feature type="compositionally biased region" description="Polar residues" evidence="1">
    <location>
        <begin position="220"/>
        <end position="230"/>
    </location>
</feature>
<dbReference type="EMBL" id="MU005771">
    <property type="protein sequence ID" value="KAF2708621.1"/>
    <property type="molecule type" value="Genomic_DNA"/>
</dbReference>
<organism evidence="2 3">
    <name type="scientific">Pleomassaria siparia CBS 279.74</name>
    <dbReference type="NCBI Taxonomy" id="1314801"/>
    <lineage>
        <taxon>Eukaryota</taxon>
        <taxon>Fungi</taxon>
        <taxon>Dikarya</taxon>
        <taxon>Ascomycota</taxon>
        <taxon>Pezizomycotina</taxon>
        <taxon>Dothideomycetes</taxon>
        <taxon>Pleosporomycetidae</taxon>
        <taxon>Pleosporales</taxon>
        <taxon>Pleomassariaceae</taxon>
        <taxon>Pleomassaria</taxon>
    </lineage>
</organism>
<dbReference type="OrthoDB" id="3675232at2759"/>
<dbReference type="Proteomes" id="UP000799428">
    <property type="component" value="Unassembled WGS sequence"/>
</dbReference>
<name>A0A6G1K851_9PLEO</name>
<sequence>MPRSVANAFGRGSPSWNLEFPEGNLTAAEIIAYCPHWLKSIDVIDRFIRNGATSTVLAAVVNEFRDLPVKMHRNSLCIMMQNAMRAADYEGWTAGSHQQHVRDTLSEWDESDISVTGFRCPWETHPKQGNAAGCNLRAKPMNFRDLARHVAQHPSGPDALDLTRCVAYALSHPNQNYFFPTDFERLVNRLGGPRDPVLANADTHVFQPRTRKATADIGRSSPQIENAGTRKSTRLAKKLSQTLRDTSSATTNVDSPTKDNEDAESKIGGKRKRRGEEEYEPTAFDNASVSSDDDIDVAEEEFALPPTPRGRGRPAAKKARLAIRDLTTAENTPIIRKTNSHHQLAQPSVTIDPSLTELASQYNQHVPARLNPPTLSPHRLKVDHNSVLLYSEIGALNPWASALSSTRFNGPRTSAPFRELHRLTDPALHDTSDWAENIRWAKQQFRMYGSETWTEYDYHLEVITDHRRGTHWVSEEAITFGIF</sequence>